<dbReference type="EMBL" id="JH651379">
    <property type="protein sequence ID" value="EIJ37772.1"/>
    <property type="molecule type" value="Genomic_DNA"/>
</dbReference>
<accession>I3C2C9</accession>
<dbReference type="RefSeq" id="WP_008610806.1">
    <property type="nucleotide sequence ID" value="NZ_JH651379.1"/>
</dbReference>
<keyword evidence="2" id="KW-1185">Reference proteome</keyword>
<dbReference type="Proteomes" id="UP000004690">
    <property type="component" value="Unassembled WGS sequence"/>
</dbReference>
<evidence type="ECO:0000313" key="2">
    <source>
        <dbReference type="Proteomes" id="UP000004690"/>
    </source>
</evidence>
<evidence type="ECO:0000313" key="1">
    <source>
        <dbReference type="EMBL" id="EIJ37772.1"/>
    </source>
</evidence>
<dbReference type="HOGENOM" id="CLU_2423005_0_0_10"/>
<sequence length="91" mass="10540">MNKSKLELQSEANAEISKRKETVKALENEILHAKHTLHFIPRDTYEDNQARRVVNDEIIKLKSYIDSEENIIRNLSGPPERDIADVATRLK</sequence>
<organism evidence="1 2">
    <name type="scientific">Galbibacter orientalis DSM 19592</name>
    <dbReference type="NCBI Taxonomy" id="926559"/>
    <lineage>
        <taxon>Bacteria</taxon>
        <taxon>Pseudomonadati</taxon>
        <taxon>Bacteroidota</taxon>
        <taxon>Flavobacteriia</taxon>
        <taxon>Flavobacteriales</taxon>
        <taxon>Flavobacteriaceae</taxon>
        <taxon>Galbibacter</taxon>
    </lineage>
</organism>
<dbReference type="AlphaFoldDB" id="I3C2C9"/>
<name>I3C2C9_9FLAO</name>
<dbReference type="STRING" id="926559.JoomaDRAFT_0738"/>
<proteinExistence type="predicted"/>
<gene>
    <name evidence="1" type="ORF">JoomaDRAFT_0738</name>
</gene>
<reference evidence="1 2" key="1">
    <citation type="submission" date="2012-02" db="EMBL/GenBank/DDBJ databases">
        <title>Improved High-Quality Draft genome of Joostella marina DSM 19592.</title>
        <authorList>
            <consortium name="US DOE Joint Genome Institute (JGI-PGF)"/>
            <person name="Lucas S."/>
            <person name="Copeland A."/>
            <person name="Lapidus A."/>
            <person name="Bruce D."/>
            <person name="Goodwin L."/>
            <person name="Pitluck S."/>
            <person name="Peters L."/>
            <person name="Chertkov O."/>
            <person name="Ovchinnikova G."/>
            <person name="Kyrpides N."/>
            <person name="Mavromatis K."/>
            <person name="Detter J.C."/>
            <person name="Han C."/>
            <person name="Land M."/>
            <person name="Hauser L."/>
            <person name="Markowitz V."/>
            <person name="Cheng J.-F."/>
            <person name="Hugenholtz P."/>
            <person name="Woyke T."/>
            <person name="Wu D."/>
            <person name="Tindall B."/>
            <person name="Brambilla E."/>
            <person name="Klenk H.-P."/>
            <person name="Eisen J.A."/>
        </authorList>
    </citation>
    <scope>NUCLEOTIDE SEQUENCE [LARGE SCALE GENOMIC DNA]</scope>
    <source>
        <strain evidence="1 2">DSM 19592</strain>
    </source>
</reference>
<protein>
    <submittedName>
        <fullName evidence="1">Uncharacterized protein</fullName>
    </submittedName>
</protein>